<organism evidence="1 2">
    <name type="scientific">Populus alba</name>
    <name type="common">White poplar</name>
    <dbReference type="NCBI Taxonomy" id="43335"/>
    <lineage>
        <taxon>Eukaryota</taxon>
        <taxon>Viridiplantae</taxon>
        <taxon>Streptophyta</taxon>
        <taxon>Embryophyta</taxon>
        <taxon>Tracheophyta</taxon>
        <taxon>Spermatophyta</taxon>
        <taxon>Magnoliopsida</taxon>
        <taxon>eudicotyledons</taxon>
        <taxon>Gunneridae</taxon>
        <taxon>Pentapetalae</taxon>
        <taxon>rosids</taxon>
        <taxon>fabids</taxon>
        <taxon>Malpighiales</taxon>
        <taxon>Salicaceae</taxon>
        <taxon>Saliceae</taxon>
        <taxon>Populus</taxon>
    </lineage>
</organism>
<dbReference type="EMBL" id="RCHU02000010">
    <property type="protein sequence ID" value="KAL3578425.1"/>
    <property type="molecule type" value="Genomic_DNA"/>
</dbReference>
<name>A0ACC4BJ75_POPAL</name>
<evidence type="ECO:0000313" key="1">
    <source>
        <dbReference type="EMBL" id="KAL3578425.1"/>
    </source>
</evidence>
<proteinExistence type="predicted"/>
<evidence type="ECO:0000313" key="2">
    <source>
        <dbReference type="Proteomes" id="UP000309997"/>
    </source>
</evidence>
<comment type="caution">
    <text evidence="1">The sequence shown here is derived from an EMBL/GenBank/DDBJ whole genome shotgun (WGS) entry which is preliminary data.</text>
</comment>
<protein>
    <submittedName>
        <fullName evidence="1">Uncharacterized protein</fullName>
    </submittedName>
</protein>
<gene>
    <name evidence="1" type="ORF">D5086_019929</name>
</gene>
<dbReference type="Proteomes" id="UP000309997">
    <property type="component" value="Unassembled WGS sequence"/>
</dbReference>
<sequence>MEDSLLPREADEKGQGIIGPSPTTTWGIFIQEVKRLGYIAGPMVAVILTQYSLQVISMMMVGHLGELALSSAAMALSLSGVTGFSLMMGMASALETLCGQAYGAKQYKKLGTQTYTAIFCLNLVCIPLSVIWIYMGKILHFTGQDPAISHEAGKFTVWLVPALFAYATLQPLIRYFQTQSFIMPMLISSCATLCFHIPLCWALVYKSGLKNVGSAVAMGISYWLNVIFLGLYIKYSSACAKTRVPVYKELFYGVGEFFRFAIPSAVMICLEWWSFELLILLSGFLPNPQLETSVLSVYIIFTILMYHADISYFPLYSTRVSNELGAGNPRAARLAVYAAMFLAVSETIIVTSALFASRRVFGYLFSNEKEVINYVTTMAPLVCLSVIMDSLQGVLSGVARGCGWQHIGAYINLGAFYLCGIPVAALLAFWLNLGGMGLWIGIQIGAFTQTILLSTVTGCTNWEKQILCQNPIDVPRRRNSESEMDGRDRGDPGKKLKIYVEVFTFLHLFRESVRSEKRFFVGYQVKVEEFGLGSCGLGSGRGEKQPEDLINKEHLGNSKRCSDNLANLRINFLGLLFISLNIYTETVEIEEPTKDTAMSMEESLLLPKKRSELEGRERLVLTRDVFTQEAKKLAYIATHGGYHYFPLLVTGYIKYDGGSFGRASSFKRCNIRLLLMDWQVQTLCGQAYGAQQYQKVGRQTYGAMFSLVLVASLVSLVWINMENVLILIGQDPIIAHEAGRFTLWTVPTLFAYAIFQPLSRYLQIQSLTIPMLLNSVVTLLLHIPLCWFLVFKSGLENVGGALAISISKWLNVIFLLLYVKYSSACAKTRVPVSMEMFHGIGEFFRFVIPSAVMICLQRWAYEIVALLSVLLSNPQLETSVLSVCLTTTSTFYSIPYGIGAAVSTRVSNELGAGRPQAARIAVYTVMILAIIEVLIASGTLFGTRDIFGYSFSNQKEVVGYGVFAYACAVESKGPLDRHTSWCHFANSSSLPHNKLYELGKTGATNKLIWKVAVLRGIDDNEQCFGVMVLELMNLGGGKQLHDLCGLVAVSASGLVAYYPLF</sequence>
<keyword evidence="2" id="KW-1185">Reference proteome</keyword>
<accession>A0ACC4BJ75</accession>
<reference evidence="1 2" key="1">
    <citation type="journal article" date="2024" name="Plant Biotechnol. J.">
        <title>Genome and CRISPR/Cas9 system of a widespread forest tree (Populus alba) in the world.</title>
        <authorList>
            <person name="Liu Y.J."/>
            <person name="Jiang P.F."/>
            <person name="Han X.M."/>
            <person name="Li X.Y."/>
            <person name="Wang H.M."/>
            <person name="Wang Y.J."/>
            <person name="Wang X.X."/>
            <person name="Zeng Q.Y."/>
        </authorList>
    </citation>
    <scope>NUCLEOTIDE SEQUENCE [LARGE SCALE GENOMIC DNA]</scope>
    <source>
        <strain evidence="2">cv. PAL-ZL1</strain>
    </source>
</reference>